<dbReference type="AlphaFoldDB" id="A0A517Y085"/>
<keyword evidence="1" id="KW-0812">Transmembrane</keyword>
<feature type="transmembrane region" description="Helical" evidence="1">
    <location>
        <begin position="29"/>
        <end position="52"/>
    </location>
</feature>
<gene>
    <name evidence="2" type="ORF">ETAA1_51690</name>
</gene>
<proteinExistence type="predicted"/>
<organism evidence="2 3">
    <name type="scientific">Urbifossiella limnaea</name>
    <dbReference type="NCBI Taxonomy" id="2528023"/>
    <lineage>
        <taxon>Bacteria</taxon>
        <taxon>Pseudomonadati</taxon>
        <taxon>Planctomycetota</taxon>
        <taxon>Planctomycetia</taxon>
        <taxon>Gemmatales</taxon>
        <taxon>Gemmataceae</taxon>
        <taxon>Urbifossiella</taxon>
    </lineage>
</organism>
<dbReference type="EMBL" id="CP036273">
    <property type="protein sequence ID" value="QDU23177.1"/>
    <property type="molecule type" value="Genomic_DNA"/>
</dbReference>
<name>A0A517Y085_9BACT</name>
<keyword evidence="1" id="KW-1133">Transmembrane helix</keyword>
<reference evidence="2 3" key="1">
    <citation type="submission" date="2019-02" db="EMBL/GenBank/DDBJ databases">
        <title>Deep-cultivation of Planctomycetes and their phenomic and genomic characterization uncovers novel biology.</title>
        <authorList>
            <person name="Wiegand S."/>
            <person name="Jogler M."/>
            <person name="Boedeker C."/>
            <person name="Pinto D."/>
            <person name="Vollmers J."/>
            <person name="Rivas-Marin E."/>
            <person name="Kohn T."/>
            <person name="Peeters S.H."/>
            <person name="Heuer A."/>
            <person name="Rast P."/>
            <person name="Oberbeckmann S."/>
            <person name="Bunk B."/>
            <person name="Jeske O."/>
            <person name="Meyerdierks A."/>
            <person name="Storesund J.E."/>
            <person name="Kallscheuer N."/>
            <person name="Luecker S."/>
            <person name="Lage O.M."/>
            <person name="Pohl T."/>
            <person name="Merkel B.J."/>
            <person name="Hornburger P."/>
            <person name="Mueller R.-W."/>
            <person name="Bruemmer F."/>
            <person name="Labrenz M."/>
            <person name="Spormann A.M."/>
            <person name="Op den Camp H."/>
            <person name="Overmann J."/>
            <person name="Amann R."/>
            <person name="Jetten M.S.M."/>
            <person name="Mascher T."/>
            <person name="Medema M.H."/>
            <person name="Devos D.P."/>
            <person name="Kaster A.-K."/>
            <person name="Ovreas L."/>
            <person name="Rohde M."/>
            <person name="Galperin M.Y."/>
            <person name="Jogler C."/>
        </authorList>
    </citation>
    <scope>NUCLEOTIDE SEQUENCE [LARGE SCALE GENOMIC DNA]</scope>
    <source>
        <strain evidence="2 3">ETA_A1</strain>
    </source>
</reference>
<keyword evidence="3" id="KW-1185">Reference proteome</keyword>
<keyword evidence="1" id="KW-0472">Membrane</keyword>
<evidence type="ECO:0000256" key="1">
    <source>
        <dbReference type="SAM" id="Phobius"/>
    </source>
</evidence>
<dbReference type="KEGG" id="uli:ETAA1_51690"/>
<accession>A0A517Y085</accession>
<protein>
    <submittedName>
        <fullName evidence="2">Uncharacterized protein</fullName>
    </submittedName>
</protein>
<dbReference type="RefSeq" id="WP_202920393.1">
    <property type="nucleotide sequence ID" value="NZ_CP036273.1"/>
</dbReference>
<sequence length="56" mass="5220">MGITVILAAVVTALALGVGLVVGRRRGPATGAAAGGGVVAAGVLGYVGLVAATSWM</sequence>
<dbReference type="Proteomes" id="UP000319576">
    <property type="component" value="Chromosome"/>
</dbReference>
<evidence type="ECO:0000313" key="3">
    <source>
        <dbReference type="Proteomes" id="UP000319576"/>
    </source>
</evidence>
<evidence type="ECO:0000313" key="2">
    <source>
        <dbReference type="EMBL" id="QDU23177.1"/>
    </source>
</evidence>